<dbReference type="Gene3D" id="3.40.140.10">
    <property type="entry name" value="Cytidine Deaminase, domain 2"/>
    <property type="match status" value="1"/>
</dbReference>
<evidence type="ECO:0000256" key="5">
    <source>
        <dbReference type="ARBA" id="ARBA00022833"/>
    </source>
</evidence>
<protein>
    <submittedName>
        <fullName evidence="9">DNA repair protein RadC</fullName>
    </submittedName>
</protein>
<comment type="similarity">
    <text evidence="1 7">Belongs to the UPF0758 family.</text>
</comment>
<dbReference type="Pfam" id="PF20582">
    <property type="entry name" value="UPF0758_N"/>
    <property type="match status" value="1"/>
</dbReference>
<dbReference type="EMBL" id="JAJCIS010000001">
    <property type="protein sequence ID" value="MCB7386184.1"/>
    <property type="molecule type" value="Genomic_DNA"/>
</dbReference>
<dbReference type="Proteomes" id="UP001299546">
    <property type="component" value="Unassembled WGS sequence"/>
</dbReference>
<keyword evidence="2" id="KW-0645">Protease</keyword>
<dbReference type="Pfam" id="PF04002">
    <property type="entry name" value="RadC"/>
    <property type="match status" value="1"/>
</dbReference>
<dbReference type="InterPro" id="IPR001405">
    <property type="entry name" value="UPF0758"/>
</dbReference>
<sequence length="233" mass="26460">MNQKSTMKDMLAEERPYEKCERFGAGSLTDIELLAVLLRTGTKGENSLELARRLLYPPSFMGVNGETHLQDWTKDDLLKVHGIGKVKAIQILCLCELSKRLSQMSAREELDFSRPGTIAEYYMEDMRHRKQEYMKLLMLNSKSRFIGETEISKGTINMSVVSPRELFIEALQKNAVYIILLHNHPSGDPSPSKDDILVTRRVKEAGELIGIELLDHIIIGDNCYVSLAMRDSI</sequence>
<dbReference type="PANTHER" id="PTHR30471:SF3">
    <property type="entry name" value="UPF0758 PROTEIN YEES-RELATED"/>
    <property type="match status" value="1"/>
</dbReference>
<dbReference type="PROSITE" id="PS50249">
    <property type="entry name" value="MPN"/>
    <property type="match status" value="1"/>
</dbReference>
<evidence type="ECO:0000256" key="3">
    <source>
        <dbReference type="ARBA" id="ARBA00022723"/>
    </source>
</evidence>
<keyword evidence="4" id="KW-0378">Hydrolase</keyword>
<dbReference type="NCBIfam" id="NF000642">
    <property type="entry name" value="PRK00024.1"/>
    <property type="match status" value="1"/>
</dbReference>
<gene>
    <name evidence="9" type="primary">radC</name>
    <name evidence="9" type="ORF">LIZ65_02685</name>
</gene>
<dbReference type="InterPro" id="IPR037518">
    <property type="entry name" value="MPN"/>
</dbReference>
<keyword evidence="10" id="KW-1185">Reference proteome</keyword>
<evidence type="ECO:0000256" key="6">
    <source>
        <dbReference type="ARBA" id="ARBA00023049"/>
    </source>
</evidence>
<reference evidence="9 10" key="1">
    <citation type="submission" date="2021-10" db="EMBL/GenBank/DDBJ databases">
        <title>Collection of gut derived symbiotic bacterial strains cultured from healthy donors.</title>
        <authorList>
            <person name="Lin H."/>
            <person name="Littmann E."/>
            <person name="Kohout C."/>
            <person name="Pamer E.G."/>
        </authorList>
    </citation>
    <scope>NUCLEOTIDE SEQUENCE [LARGE SCALE GENOMIC DNA]</scope>
    <source>
        <strain evidence="9 10">DFI.1.165</strain>
    </source>
</reference>
<dbReference type="InterPro" id="IPR020891">
    <property type="entry name" value="UPF0758_CS"/>
</dbReference>
<evidence type="ECO:0000259" key="8">
    <source>
        <dbReference type="PROSITE" id="PS50249"/>
    </source>
</evidence>
<evidence type="ECO:0000313" key="9">
    <source>
        <dbReference type="EMBL" id="MCB7386184.1"/>
    </source>
</evidence>
<evidence type="ECO:0000313" key="10">
    <source>
        <dbReference type="Proteomes" id="UP001299546"/>
    </source>
</evidence>
<evidence type="ECO:0000256" key="4">
    <source>
        <dbReference type="ARBA" id="ARBA00022801"/>
    </source>
</evidence>
<keyword evidence="3" id="KW-0479">Metal-binding</keyword>
<dbReference type="CDD" id="cd08071">
    <property type="entry name" value="MPN_DUF2466"/>
    <property type="match status" value="1"/>
</dbReference>
<proteinExistence type="inferred from homology"/>
<dbReference type="PROSITE" id="PS01302">
    <property type="entry name" value="UPF0758"/>
    <property type="match status" value="1"/>
</dbReference>
<dbReference type="InterPro" id="IPR046778">
    <property type="entry name" value="UPF0758_N"/>
</dbReference>
<evidence type="ECO:0000256" key="1">
    <source>
        <dbReference type="ARBA" id="ARBA00010243"/>
    </source>
</evidence>
<keyword evidence="6" id="KW-0482">Metalloprotease</keyword>
<accession>A0ABS8DEE8</accession>
<dbReference type="InterPro" id="IPR025657">
    <property type="entry name" value="RadC_JAB"/>
</dbReference>
<comment type="caution">
    <text evidence="9">The sequence shown here is derived from an EMBL/GenBank/DDBJ whole genome shotgun (WGS) entry which is preliminary data.</text>
</comment>
<dbReference type="NCBIfam" id="TIGR00608">
    <property type="entry name" value="radc"/>
    <property type="match status" value="1"/>
</dbReference>
<dbReference type="PANTHER" id="PTHR30471">
    <property type="entry name" value="DNA REPAIR PROTEIN RADC"/>
    <property type="match status" value="1"/>
</dbReference>
<organism evidence="9 10">
    <name type="scientific">Bariatricus massiliensis</name>
    <dbReference type="NCBI Taxonomy" id="1745713"/>
    <lineage>
        <taxon>Bacteria</taxon>
        <taxon>Bacillati</taxon>
        <taxon>Bacillota</taxon>
        <taxon>Clostridia</taxon>
        <taxon>Lachnospirales</taxon>
        <taxon>Lachnospiraceae</taxon>
        <taxon>Bariatricus</taxon>
    </lineage>
</organism>
<evidence type="ECO:0000256" key="7">
    <source>
        <dbReference type="RuleBase" id="RU003797"/>
    </source>
</evidence>
<keyword evidence="5" id="KW-0862">Zinc</keyword>
<dbReference type="RefSeq" id="WP_066732422.1">
    <property type="nucleotide sequence ID" value="NZ_JAJCIQ010000001.1"/>
</dbReference>
<feature type="domain" description="MPN" evidence="8">
    <location>
        <begin position="111"/>
        <end position="233"/>
    </location>
</feature>
<name>A0ABS8DEE8_9FIRM</name>
<evidence type="ECO:0000256" key="2">
    <source>
        <dbReference type="ARBA" id="ARBA00022670"/>
    </source>
</evidence>